<evidence type="ECO:0000313" key="2">
    <source>
        <dbReference type="EMBL" id="KAK8504110.1"/>
    </source>
</evidence>
<protein>
    <submittedName>
        <fullName evidence="2">Uncharacterized protein</fullName>
    </submittedName>
</protein>
<accession>A0ABR2BAI8</accession>
<keyword evidence="3" id="KW-1185">Reference proteome</keyword>
<proteinExistence type="predicted"/>
<sequence>MQTTGLLRSKEPESGAGADRICWTDSGSARWAAPGVGLKGARLAGSPVEPDPVRPSIEPDWFGLQRAGLLRSKEPGLGAGADRICWTGSGSVRWAAPEVGLKGAGLTGSPVEPDPVRPSIELDWFGLQRGIGHG</sequence>
<name>A0ABR2BAI8_9ROSI</name>
<comment type="caution">
    <text evidence="2">The sequence shown here is derived from an EMBL/GenBank/DDBJ whole genome shotgun (WGS) entry which is preliminary data.</text>
</comment>
<dbReference type="Proteomes" id="UP001472677">
    <property type="component" value="Unassembled WGS sequence"/>
</dbReference>
<reference evidence="2 3" key="1">
    <citation type="journal article" date="2024" name="G3 (Bethesda)">
        <title>Genome assembly of Hibiscus sabdariffa L. provides insights into metabolisms of medicinal natural products.</title>
        <authorList>
            <person name="Kim T."/>
        </authorList>
    </citation>
    <scope>NUCLEOTIDE SEQUENCE [LARGE SCALE GENOMIC DNA]</scope>
    <source>
        <strain evidence="2">TK-2024</strain>
        <tissue evidence="2">Old leaves</tissue>
    </source>
</reference>
<feature type="region of interest" description="Disordered" evidence="1">
    <location>
        <begin position="1"/>
        <end position="21"/>
    </location>
</feature>
<evidence type="ECO:0000256" key="1">
    <source>
        <dbReference type="SAM" id="MobiDB-lite"/>
    </source>
</evidence>
<gene>
    <name evidence="2" type="ORF">V6N12_005650</name>
</gene>
<dbReference type="EMBL" id="JBBPBM010000145">
    <property type="protein sequence ID" value="KAK8504110.1"/>
    <property type="molecule type" value="Genomic_DNA"/>
</dbReference>
<evidence type="ECO:0000313" key="3">
    <source>
        <dbReference type="Proteomes" id="UP001472677"/>
    </source>
</evidence>
<organism evidence="2 3">
    <name type="scientific">Hibiscus sabdariffa</name>
    <name type="common">roselle</name>
    <dbReference type="NCBI Taxonomy" id="183260"/>
    <lineage>
        <taxon>Eukaryota</taxon>
        <taxon>Viridiplantae</taxon>
        <taxon>Streptophyta</taxon>
        <taxon>Embryophyta</taxon>
        <taxon>Tracheophyta</taxon>
        <taxon>Spermatophyta</taxon>
        <taxon>Magnoliopsida</taxon>
        <taxon>eudicotyledons</taxon>
        <taxon>Gunneridae</taxon>
        <taxon>Pentapetalae</taxon>
        <taxon>rosids</taxon>
        <taxon>malvids</taxon>
        <taxon>Malvales</taxon>
        <taxon>Malvaceae</taxon>
        <taxon>Malvoideae</taxon>
        <taxon>Hibiscus</taxon>
    </lineage>
</organism>